<reference evidence="1 2" key="1">
    <citation type="submission" date="2024-03" db="EMBL/GenBank/DDBJ databases">
        <authorList>
            <person name="Martinez-Hernandez J."/>
        </authorList>
    </citation>
    <scope>NUCLEOTIDE SEQUENCE [LARGE SCALE GENOMIC DNA]</scope>
</reference>
<comment type="caution">
    <text evidence="1">The sequence shown here is derived from an EMBL/GenBank/DDBJ whole genome shotgun (WGS) entry which is preliminary data.</text>
</comment>
<evidence type="ECO:0000313" key="2">
    <source>
        <dbReference type="Proteomes" id="UP001497480"/>
    </source>
</evidence>
<name>A0AAV1W9V1_LUPLU</name>
<dbReference type="EMBL" id="CAXHTB010000005">
    <property type="protein sequence ID" value="CAL0305998.1"/>
    <property type="molecule type" value="Genomic_DNA"/>
</dbReference>
<keyword evidence="2" id="KW-1185">Reference proteome</keyword>
<organism evidence="1 2">
    <name type="scientific">Lupinus luteus</name>
    <name type="common">European yellow lupine</name>
    <dbReference type="NCBI Taxonomy" id="3873"/>
    <lineage>
        <taxon>Eukaryota</taxon>
        <taxon>Viridiplantae</taxon>
        <taxon>Streptophyta</taxon>
        <taxon>Embryophyta</taxon>
        <taxon>Tracheophyta</taxon>
        <taxon>Spermatophyta</taxon>
        <taxon>Magnoliopsida</taxon>
        <taxon>eudicotyledons</taxon>
        <taxon>Gunneridae</taxon>
        <taxon>Pentapetalae</taxon>
        <taxon>rosids</taxon>
        <taxon>fabids</taxon>
        <taxon>Fabales</taxon>
        <taxon>Fabaceae</taxon>
        <taxon>Papilionoideae</taxon>
        <taxon>50 kb inversion clade</taxon>
        <taxon>genistoids sensu lato</taxon>
        <taxon>core genistoids</taxon>
        <taxon>Genisteae</taxon>
        <taxon>Lupinus</taxon>
    </lineage>
</organism>
<dbReference type="Proteomes" id="UP001497480">
    <property type="component" value="Unassembled WGS sequence"/>
</dbReference>
<evidence type="ECO:0000313" key="1">
    <source>
        <dbReference type="EMBL" id="CAL0305998.1"/>
    </source>
</evidence>
<gene>
    <name evidence="1" type="ORF">LLUT_LOCUS7058</name>
</gene>
<accession>A0AAV1W9V1</accession>
<sequence length="149" mass="17346">MPPRDLDPYTYTRPPKDPRFPLVNEFDIPDSGFDSDFNLDIIYEGLIYSDDNEDIESLLEKSESSLEDDFHFMHEEEGLIYSDDGKIYERTSGDTIWVPRVRGEQRSVIDFSYYMLMPTPKGAIPHERVTTQIPHNFPSVAQMHVQLNL</sequence>
<protein>
    <submittedName>
        <fullName evidence="1">Uncharacterized protein</fullName>
    </submittedName>
</protein>
<dbReference type="AlphaFoldDB" id="A0AAV1W9V1"/>
<proteinExistence type="predicted"/>